<dbReference type="Pfam" id="PF13809">
    <property type="entry name" value="Tubulin_2"/>
    <property type="match status" value="1"/>
</dbReference>
<accession>A0A652YIX8</accession>
<evidence type="ECO:0000313" key="1">
    <source>
        <dbReference type="EMBL" id="TYQ01142.1"/>
    </source>
</evidence>
<proteinExistence type="predicted"/>
<organism evidence="1">
    <name type="scientific">Nocardia globerula</name>
    <dbReference type="NCBI Taxonomy" id="1818"/>
    <lineage>
        <taxon>Bacteria</taxon>
        <taxon>Bacillati</taxon>
        <taxon>Actinomycetota</taxon>
        <taxon>Actinomycetes</taxon>
        <taxon>Mycobacteriales</taxon>
        <taxon>Nocardiaceae</taxon>
        <taxon>Nocardia</taxon>
    </lineage>
</organism>
<comment type="caution">
    <text evidence="1">The sequence shown here is derived from an EMBL/GenBank/DDBJ whole genome shotgun (WGS) entry which is preliminary data.</text>
</comment>
<dbReference type="InterPro" id="IPR025904">
    <property type="entry name" value="Tubulin-like"/>
</dbReference>
<name>A0A652YIX8_NOCGL</name>
<reference evidence="1" key="1">
    <citation type="submission" date="2019-07" db="EMBL/GenBank/DDBJ databases">
        <title>Genomic Encyclopedia of Type Strains, Phase IV (KMG-IV): sequencing the most valuable type-strain genomes for metagenomic binning, comparative biology and taxonomic classification.</title>
        <authorList>
            <person name="Goeker M."/>
        </authorList>
    </citation>
    <scope>NUCLEOTIDE SEQUENCE</scope>
    <source>
        <strain evidence="1">DSM 44596</strain>
    </source>
</reference>
<dbReference type="AlphaFoldDB" id="A0A652YIX8"/>
<protein>
    <submittedName>
        <fullName evidence="1">Tubulin-like protein</fullName>
    </submittedName>
</protein>
<sequence>MRRFLVVGCGGSGAVTLSYMMDQLRSDLAAAGVEKIPSGWQFVSLDVPTAPETGPDGLNNVRDQGGTYFGSGPQGDSYAVLDNALSNQLAARQQLSSIATWAPRDPRNVPVPIGSGAGQFRALGRMITLSKTAGISEVLQRAWDELFTVATETEMRSLDIPGGGSFDPGEAPIVLVVSSMAGGAGASMALDICRLLTLIPRLDPKMMGVFMVAPDIFDGLGKSATTGVSANALAMLGEIVASQMGSAREHDVTILKALGQQNGEGAEVPFARVFPVGRRVGTEGAPFGDGSQNAIYRGLGRGLSGLMMSGAATRQFVQYDLTNGGGLAGLREHIGWGAGAWDSLPWGTFGFSSLSMGRDRYAEYAAQRLARSSVDRLLGGHLQRGNPASDEEQVNAILDSQWPSILARVGLADRNAAGGALPANVGGWITGTVLPWDEIGRMSRQIVETQLRPYIPSGDGMNAKQWVPDVQQAIRGRGPALRGASDSAALLHAFGWQDRIVYNIESMVAEAVASLGLPYATAIVNRLSAYLRDVIRPAAEDLAKLAPADITAPTPGVTGTLASLNGTIPMSGAVIDSVVAEYQNNINRQIYSTLSGKVRDIVAALVPEILTPLLAALNESQTVLRIASKTPAIDVGLARLETDQYAAWPSDGAERVPQRFAEANNEVMLTPSAEFLAQYRSDLPMAVAEDSSVPPPFDSAVQIASQRVVTGLWPTTDGSRAPGQVVPLIERTATWRSKAFPVNPSTNEALIPSAARYDVHLRAGELLDRARAYVSRTGESFDRFCKVTLRDYIVASGAPEYELQQRTSLLLSKFGEALSLARPLASVNQQAMEALHPGQQIAYRYKFSAVPFLNLPVSELLAQSISHNPKIDRETGDGFGRLLTDEGGLKRLDIFGSYPNYSPLAYDSVLKPAAKQWADSTPSQQEAFWSMRRSRPLAASLPMHENERRAMTAGWFLGLVLGRIRIPAPPFLEPVRVWSAAESAWLDFPNPLLTPPGRFGANNDWLPAVLESVLLAMAQSHQQPVMSSMHPYRALRSIYDATLEDPARGINEISAKSALTEWLRTGDTQTGWPSAIPDSDGVSTIEERSAKTVEWLERLNTFVGHHYLAPGQDGASGGGTFSQITSRGQASKTPIFRDLAPDVFWATAELSVMVKECEETALRPVQSSFPTMPSAGFGDNDIVIPDLGQF</sequence>
<gene>
    <name evidence="1" type="ORF">FNL38_109157</name>
</gene>
<dbReference type="EMBL" id="VNIQ01000009">
    <property type="protein sequence ID" value="TYQ01142.1"/>
    <property type="molecule type" value="Genomic_DNA"/>
</dbReference>